<dbReference type="Gene3D" id="3.30.720.110">
    <property type="match status" value="1"/>
</dbReference>
<dbReference type="InterPro" id="IPR009725">
    <property type="entry name" value="3_dmu_93_MTrfase"/>
</dbReference>
<proteinExistence type="predicted"/>
<keyword evidence="3" id="KW-1185">Reference proteome</keyword>
<dbReference type="RefSeq" id="WP_048091309.1">
    <property type="nucleotide sequence ID" value="NZ_JMIY01000005.1"/>
</dbReference>
<dbReference type="Gene3D" id="3.10.180.10">
    <property type="entry name" value="2,3-Dihydroxybiphenyl 1,2-Dioxygenase, domain 1"/>
    <property type="match status" value="1"/>
</dbReference>
<dbReference type="PATRIC" id="fig|1392998.3.peg.2119"/>
<dbReference type="CDD" id="cd06588">
    <property type="entry name" value="PhnB_like"/>
    <property type="match status" value="2"/>
</dbReference>
<dbReference type="Proteomes" id="UP000027153">
    <property type="component" value="Unassembled WGS sequence"/>
</dbReference>
<dbReference type="InterPro" id="IPR028973">
    <property type="entry name" value="PhnB-like"/>
</dbReference>
<sequence>MTTIKQKITPNLWFDRQAEEAAKFYTSIFKNSRIGEITRASKAGFEIHGLPEDTVMTVEFEIEGQKFIALNGGPLFKFTPAISFLVACNTKEEVDAIWDKLSEGGTALMELGEYPFSEKYGWTQDRYGLSWQVMFMGDRKMKQKITPTLMFAGEQCGKAEAAINFYTSVFNNAEIGNILRYGKGEEPDKEGTIKHAAFTLENQGFAAMDSAREHNFTFNEAISFMVECETQEEIDYYWEKLTADGGQESVCGWLKDKFGVSWQVSPTVLDEMLRDPDKEKVERVTNAFLKMKKFDVEELKKAYEGQ</sequence>
<comment type="caution">
    <text evidence="2">The sequence shown here is derived from an EMBL/GenBank/DDBJ whole genome shotgun (WGS) entry which is preliminary data.</text>
</comment>
<dbReference type="AlphaFoldDB" id="A0A062V6I7"/>
<name>A0A062V6I7_9EURY</name>
<evidence type="ECO:0000313" key="2">
    <source>
        <dbReference type="EMBL" id="KCZ71389.1"/>
    </source>
</evidence>
<dbReference type="SUPFAM" id="SSF54593">
    <property type="entry name" value="Glyoxalase/Bleomycin resistance protein/Dihydroxybiphenyl dioxygenase"/>
    <property type="match status" value="2"/>
</dbReference>
<feature type="domain" description="PhnB-like" evidence="1">
    <location>
        <begin position="143"/>
        <end position="264"/>
    </location>
</feature>
<evidence type="ECO:0000259" key="1">
    <source>
        <dbReference type="Pfam" id="PF06983"/>
    </source>
</evidence>
<dbReference type="Gene3D" id="3.30.720.100">
    <property type="match status" value="1"/>
</dbReference>
<feature type="domain" description="PhnB-like" evidence="1">
    <location>
        <begin position="6"/>
        <end position="134"/>
    </location>
</feature>
<protein>
    <recommendedName>
        <fullName evidence="1">PhnB-like domain-containing protein</fullName>
    </recommendedName>
</protein>
<dbReference type="Pfam" id="PF06983">
    <property type="entry name" value="3-dmu-9_3-mt"/>
    <property type="match status" value="2"/>
</dbReference>
<reference evidence="2 3" key="1">
    <citation type="journal article" date="2013" name="Nature">
        <title>Anaerobic oxidation of methane coupled to nitrate reduction in a novel archaeal lineage.</title>
        <authorList>
            <person name="Haroon M.F."/>
            <person name="Hu S."/>
            <person name="Shi Y."/>
            <person name="Imelfort M."/>
            <person name="Keller J."/>
            <person name="Hugenholtz P."/>
            <person name="Yuan Z."/>
            <person name="Tyson G.W."/>
        </authorList>
    </citation>
    <scope>NUCLEOTIDE SEQUENCE [LARGE SCALE GENOMIC DNA]</scope>
    <source>
        <strain evidence="2 3">ANME-2d</strain>
    </source>
</reference>
<dbReference type="InterPro" id="IPR029068">
    <property type="entry name" value="Glyas_Bleomycin-R_OHBP_Dase"/>
</dbReference>
<dbReference type="InterPro" id="IPR027259">
    <property type="entry name" value="MTase_demethylubiq_bac"/>
</dbReference>
<dbReference type="PANTHER" id="PTHR33990">
    <property type="entry name" value="PROTEIN YJDN-RELATED"/>
    <property type="match status" value="1"/>
</dbReference>
<dbReference type="EMBL" id="JMIY01000005">
    <property type="protein sequence ID" value="KCZ71389.1"/>
    <property type="molecule type" value="Genomic_DNA"/>
</dbReference>
<dbReference type="PIRSF" id="PIRSF021700">
    <property type="entry name" value="3_dmu_93_MTrfase"/>
    <property type="match status" value="1"/>
</dbReference>
<dbReference type="OrthoDB" id="7844at2157"/>
<dbReference type="PIRSF" id="PIRSF500687">
    <property type="entry name" value="MTase_demethylubiq_bact"/>
    <property type="match status" value="1"/>
</dbReference>
<accession>A0A062V6I7</accession>
<gene>
    <name evidence="2" type="ORF">ANME2D_02117</name>
</gene>
<organism evidence="2 3">
    <name type="scientific">Candidatus Methanoperedens nitratireducens</name>
    <dbReference type="NCBI Taxonomy" id="1392998"/>
    <lineage>
        <taxon>Archaea</taxon>
        <taxon>Methanobacteriati</taxon>
        <taxon>Methanobacteriota</taxon>
        <taxon>Stenosarchaea group</taxon>
        <taxon>Methanomicrobia</taxon>
        <taxon>Methanosarcinales</taxon>
        <taxon>ANME-2 cluster</taxon>
        <taxon>Candidatus Methanoperedentaceae</taxon>
        <taxon>Candidatus Methanoperedens</taxon>
    </lineage>
</organism>
<evidence type="ECO:0000313" key="3">
    <source>
        <dbReference type="Proteomes" id="UP000027153"/>
    </source>
</evidence>